<accession>A0A2N8KJV2</accession>
<sequence length="248" mass="27436">MLPEPGPSAMLETPATPRVDLQAALMPAPATLPAVPAPAWSCPAFEVLDLTQVTLVASGSERDVYLHPGDQSLLIKIVNRARINEPGRKRPWHKRLHREDAHRVFITELVEYIATTVQQRLRQGNTLMARIAGLVLTSHGLGLAVERIVDARGESAPTLKQLVAAQGFGPELQARLRTFFMDLIDAHVIFNDVSARNIVVGFNANGREGLYLVDGFGPKQLLPLYAWSKTLNKRRLLRKYAELKAKLS</sequence>
<comment type="caution">
    <text evidence="1">The sequence shown here is derived from an EMBL/GenBank/DDBJ whole genome shotgun (WGS) entry which is preliminary data.</text>
</comment>
<dbReference type="Proteomes" id="UP000235994">
    <property type="component" value="Unassembled WGS sequence"/>
</dbReference>
<evidence type="ECO:0000313" key="2">
    <source>
        <dbReference type="Proteomes" id="UP000235994"/>
    </source>
</evidence>
<dbReference type="Pfam" id="PF10707">
    <property type="entry name" value="YrbL-PhoP_reg"/>
    <property type="match status" value="1"/>
</dbReference>
<dbReference type="InterPro" id="IPR019647">
    <property type="entry name" value="PhoP_reg_network_YrbL"/>
</dbReference>
<gene>
    <name evidence="1" type="ORF">C1I89_14895</name>
</gene>
<dbReference type="AlphaFoldDB" id="A0A2N8KJV2"/>
<protein>
    <recommendedName>
        <fullName evidence="3">PhoP regulatory network protein YrbL</fullName>
    </recommendedName>
</protein>
<evidence type="ECO:0008006" key="3">
    <source>
        <dbReference type="Google" id="ProtNLM"/>
    </source>
</evidence>
<keyword evidence="2" id="KW-1185">Reference proteome</keyword>
<reference evidence="1 2" key="1">
    <citation type="submission" date="2018-01" db="EMBL/GenBank/DDBJ databases">
        <title>The draft genome of an aniline degradation strain ANB-1.</title>
        <authorList>
            <person name="Zhang L."/>
            <person name="Jiang J."/>
        </authorList>
    </citation>
    <scope>NUCLEOTIDE SEQUENCE [LARGE SCALE GENOMIC DNA]</scope>
    <source>
        <strain evidence="1 2">ANB-1</strain>
    </source>
</reference>
<evidence type="ECO:0000313" key="1">
    <source>
        <dbReference type="EMBL" id="PND33729.1"/>
    </source>
</evidence>
<dbReference type="EMBL" id="POQS01000003">
    <property type="protein sequence ID" value="PND33729.1"/>
    <property type="molecule type" value="Genomic_DNA"/>
</dbReference>
<proteinExistence type="predicted"/>
<organism evidence="1 2">
    <name type="scientific">Achromobacter pulmonis</name>
    <dbReference type="NCBI Taxonomy" id="1389932"/>
    <lineage>
        <taxon>Bacteria</taxon>
        <taxon>Pseudomonadati</taxon>
        <taxon>Pseudomonadota</taxon>
        <taxon>Betaproteobacteria</taxon>
        <taxon>Burkholderiales</taxon>
        <taxon>Alcaligenaceae</taxon>
        <taxon>Achromobacter</taxon>
    </lineage>
</organism>
<name>A0A2N8KJV2_9BURK</name>